<protein>
    <recommendedName>
        <fullName evidence="3">Molecular chaperone</fullName>
    </recommendedName>
</protein>
<sequence length="499" mass="56073">MDPKLVDLQPDSVADWLDRLPYTRLDECGHLLLGALQSLSRTQVAVGTRHKLLKLYLAALDRFFPALETQIVSDEVVSSTKARQAARLGMALFDALFAGFKRTLVERLEKRSLLEREQPKVELLCLALLTARMQAKLAMECYSDLPLHFWHDCHQLYQLAEESGWQERRHAPTESIAVVYRQILLMGLTDGKHLGDNEIAAAKGLIFRLAPRIELIPLTGLTKTQGFGYQVDPARDDPPHFLPLKPQVAASGEFWVYLNDIIDALQQPDGLARQLASEAAIPADLTVEVARKLAEEWTQPRRRRQPRQPVQQWLSLTAQLLPIWLTLRPAPVEPVEDSPIPVLGRPAPPALFQAVNQSQLGFLLRGNPQEQALRTGELLLLAPQLQPDNRLLCAVRWAAAPLGGNDVECGVELLGPAPEAVEVLPTITHQDDVFQPALHLPAQPRLGRPALLVMPGRPFSRLREFVLRDNQGETRIRVTRVELQTPFYQAMEYRRSQDL</sequence>
<organism evidence="1 2">
    <name type="scientific">Pseudogulbenkiania ferrooxidans 2002</name>
    <dbReference type="NCBI Taxonomy" id="279714"/>
    <lineage>
        <taxon>Bacteria</taxon>
        <taxon>Pseudomonadati</taxon>
        <taxon>Pseudomonadota</taxon>
        <taxon>Betaproteobacteria</taxon>
        <taxon>Neisseriales</taxon>
        <taxon>Chromobacteriaceae</taxon>
        <taxon>Pseudogulbenkiania</taxon>
    </lineage>
</organism>
<name>B9Z912_9NEIS</name>
<evidence type="ECO:0000313" key="2">
    <source>
        <dbReference type="Proteomes" id="UP000003165"/>
    </source>
</evidence>
<evidence type="ECO:0000313" key="1">
    <source>
        <dbReference type="EMBL" id="EEG06729.1"/>
    </source>
</evidence>
<keyword evidence="2" id="KW-1185">Reference proteome</keyword>
<comment type="caution">
    <text evidence="1">The sequence shown here is derived from an EMBL/GenBank/DDBJ whole genome shotgun (WGS) entry which is preliminary data.</text>
</comment>
<accession>B9Z912</accession>
<dbReference type="AlphaFoldDB" id="B9Z912"/>
<dbReference type="eggNOG" id="ENOG502Z85G">
    <property type="taxonomic scope" value="Bacteria"/>
</dbReference>
<dbReference type="Proteomes" id="UP000003165">
    <property type="component" value="Unassembled WGS sequence"/>
</dbReference>
<proteinExistence type="predicted"/>
<reference evidence="1 2" key="1">
    <citation type="submission" date="2009-02" db="EMBL/GenBank/DDBJ databases">
        <title>Sequencing of the draft genome and assembly of Lutiella nitroferrum 2002.</title>
        <authorList>
            <consortium name="US DOE Joint Genome Institute (JGI-PGF)"/>
            <person name="Lucas S."/>
            <person name="Copeland A."/>
            <person name="Lapidus A."/>
            <person name="Glavina del Rio T."/>
            <person name="Tice H."/>
            <person name="Bruce D."/>
            <person name="Goodwin L."/>
            <person name="Pitluck S."/>
            <person name="Larimer F."/>
            <person name="Land M.L."/>
            <person name="Hauser L."/>
            <person name="Coates J.D."/>
        </authorList>
    </citation>
    <scope>NUCLEOTIDE SEQUENCE [LARGE SCALE GENOMIC DNA]</scope>
    <source>
        <strain evidence="1 2">2002</strain>
    </source>
</reference>
<evidence type="ECO:0008006" key="3">
    <source>
        <dbReference type="Google" id="ProtNLM"/>
    </source>
</evidence>
<gene>
    <name evidence="1" type="ORF">FuraDRAFT_3849</name>
</gene>
<dbReference type="EMBL" id="ACIS01000016">
    <property type="protein sequence ID" value="EEG06729.1"/>
    <property type="molecule type" value="Genomic_DNA"/>
</dbReference>